<proteinExistence type="predicted"/>
<dbReference type="EMBL" id="JAACJN010000098">
    <property type="protein sequence ID" value="KAF5375317.1"/>
    <property type="molecule type" value="Genomic_DNA"/>
</dbReference>
<feature type="region of interest" description="Disordered" evidence="1">
    <location>
        <begin position="1"/>
        <end position="147"/>
    </location>
</feature>
<feature type="compositionally biased region" description="Polar residues" evidence="1">
    <location>
        <begin position="37"/>
        <end position="58"/>
    </location>
</feature>
<feature type="compositionally biased region" description="Low complexity" evidence="1">
    <location>
        <begin position="65"/>
        <end position="74"/>
    </location>
</feature>
<keyword evidence="3" id="KW-1185">Reference proteome</keyword>
<feature type="region of interest" description="Disordered" evidence="1">
    <location>
        <begin position="435"/>
        <end position="614"/>
    </location>
</feature>
<dbReference type="OrthoDB" id="3271284at2759"/>
<feature type="compositionally biased region" description="Low complexity" evidence="1">
    <location>
        <begin position="698"/>
        <end position="709"/>
    </location>
</feature>
<feature type="compositionally biased region" description="Low complexity" evidence="1">
    <location>
        <begin position="589"/>
        <end position="614"/>
    </location>
</feature>
<feature type="region of interest" description="Disordered" evidence="1">
    <location>
        <begin position="749"/>
        <end position="820"/>
    </location>
</feature>
<feature type="compositionally biased region" description="Basic and acidic residues" evidence="1">
    <location>
        <begin position="559"/>
        <end position="573"/>
    </location>
</feature>
<feature type="region of interest" description="Disordered" evidence="1">
    <location>
        <begin position="641"/>
        <end position="661"/>
    </location>
</feature>
<evidence type="ECO:0000313" key="2">
    <source>
        <dbReference type="EMBL" id="KAF5375317.1"/>
    </source>
</evidence>
<protein>
    <submittedName>
        <fullName evidence="2">Uncharacterized protein</fullName>
    </submittedName>
</protein>
<dbReference type="Proteomes" id="UP000518752">
    <property type="component" value="Unassembled WGS sequence"/>
</dbReference>
<dbReference type="AlphaFoldDB" id="A0A8H5H274"/>
<feature type="region of interest" description="Disordered" evidence="1">
    <location>
        <begin position="833"/>
        <end position="855"/>
    </location>
</feature>
<sequence length="855" mass="91791">METLIDSDSKTPPSSKHNRPTLLRPSGGRQTPLGPRTRQQTGPFNENSPRNGRRNSTLSSRSRESTAYSSGPSSPGFPPPHSPFRSEHDHSTGGSLPEIEERPVESPTKMSSRAPSFVSHESPVFSSTSLPVPSRGPSPAPSVPSSSHAPAFVARAAVPNPAPAPVVRPIPKPSATLIPPPPIKFENVQIAWKGLSLEAALWTFNSKELQTLVSRAIRSSATETFVRLLSVQQLDETLPAELERLSSQKISMQARYRFHVQRRSMLLQALISFTTATSSEKDGGADLIGKLATQISDTCSECDRITQELVSVTDQMCQITKVLENHWASALAIALRKLNGSYGKRTAELIETKAKVEQLEAELGDAWIEAEKLAREMDDLDETTGLYYSDEDEEVMIRKAAVVPIPPAPATQDAVAASGKLIDFKRASASLLQISPDASASSEDRQPSPSSRPSRPARTPPAIPEEREPDVPQPAVGGGIDDEDEDEDHAASVKSKRSLRSVRSTKSEKSMGGGGSSRVSLVSAARKRSMRASLGSLRLPNHRKKQGLLSPSGSIRSAPLERTKSKTEKEKQTEMYPPVPSIPKVFSAPPSGSSSVPHLLSPSSSLESPSRTSVVPISSSNPSFLNLESRNVSLVSLVDEPSPARGNEDGPSVPLLPTPVREVFHPPVRPRRTEIDDIRIEPNRYVGDGDGEGEGDAYGEASGSGSGSANHQRRPLSVMDDIIVMPQNYIQGIEVSPFGFRKSVDDEDMTVNSRRKMGSRGGDEFGSRGGDPTSATSSTAIPSIWLNADTPKTPSERVEALMRSRSSTTKGHGSGSAMSYSKLKGLTKRYSLPFPFHGRSNSSLVAAGKSTGGGS</sequence>
<feature type="region of interest" description="Disordered" evidence="1">
    <location>
        <begin position="682"/>
        <end position="713"/>
    </location>
</feature>
<organism evidence="2 3">
    <name type="scientific">Collybiopsis confluens</name>
    <dbReference type="NCBI Taxonomy" id="2823264"/>
    <lineage>
        <taxon>Eukaryota</taxon>
        <taxon>Fungi</taxon>
        <taxon>Dikarya</taxon>
        <taxon>Basidiomycota</taxon>
        <taxon>Agaricomycotina</taxon>
        <taxon>Agaricomycetes</taxon>
        <taxon>Agaricomycetidae</taxon>
        <taxon>Agaricales</taxon>
        <taxon>Marasmiineae</taxon>
        <taxon>Omphalotaceae</taxon>
        <taxon>Collybiopsis</taxon>
    </lineage>
</organism>
<gene>
    <name evidence="2" type="ORF">D9757_009672</name>
</gene>
<name>A0A8H5H274_9AGAR</name>
<evidence type="ECO:0000256" key="1">
    <source>
        <dbReference type="SAM" id="MobiDB-lite"/>
    </source>
</evidence>
<feature type="compositionally biased region" description="Low complexity" evidence="1">
    <location>
        <begin position="447"/>
        <end position="457"/>
    </location>
</feature>
<comment type="caution">
    <text evidence="2">The sequence shown here is derived from an EMBL/GenBank/DDBJ whole genome shotgun (WGS) entry which is preliminary data.</text>
</comment>
<feature type="compositionally biased region" description="Polar residues" evidence="1">
    <location>
        <begin position="804"/>
        <end position="819"/>
    </location>
</feature>
<accession>A0A8H5H274</accession>
<evidence type="ECO:0000313" key="3">
    <source>
        <dbReference type="Proteomes" id="UP000518752"/>
    </source>
</evidence>
<reference evidence="2 3" key="1">
    <citation type="journal article" date="2020" name="ISME J.">
        <title>Uncovering the hidden diversity of litter-decomposition mechanisms in mushroom-forming fungi.</title>
        <authorList>
            <person name="Floudas D."/>
            <person name="Bentzer J."/>
            <person name="Ahren D."/>
            <person name="Johansson T."/>
            <person name="Persson P."/>
            <person name="Tunlid A."/>
        </authorList>
    </citation>
    <scope>NUCLEOTIDE SEQUENCE [LARGE SCALE GENOMIC DNA]</scope>
    <source>
        <strain evidence="2 3">CBS 406.79</strain>
    </source>
</reference>
<feature type="compositionally biased region" description="Low complexity" evidence="1">
    <location>
        <begin position="772"/>
        <end position="784"/>
    </location>
</feature>